<evidence type="ECO:0000259" key="8">
    <source>
        <dbReference type="PROSITE" id="PS50968"/>
    </source>
</evidence>
<dbReference type="InterPro" id="IPR003016">
    <property type="entry name" value="2-oxoA_DH_lipoyl-BS"/>
</dbReference>
<dbReference type="Gene3D" id="2.40.50.100">
    <property type="match status" value="1"/>
</dbReference>
<dbReference type="PANTHER" id="PTHR43178">
    <property type="entry name" value="DIHYDROLIPOAMIDE ACETYLTRANSFERASE COMPONENT OF PYRUVATE DEHYDROGENASE COMPLEX"/>
    <property type="match status" value="1"/>
</dbReference>
<feature type="compositionally biased region" description="Low complexity" evidence="7">
    <location>
        <begin position="101"/>
        <end position="111"/>
    </location>
</feature>
<dbReference type="InterPro" id="IPR036625">
    <property type="entry name" value="E3-bd_dom_sf"/>
</dbReference>
<dbReference type="CDD" id="cd06849">
    <property type="entry name" value="lipoyl_domain"/>
    <property type="match status" value="1"/>
</dbReference>
<dbReference type="GO" id="GO:0016407">
    <property type="term" value="F:acetyltransferase activity"/>
    <property type="evidence" value="ECO:0007669"/>
    <property type="project" value="TreeGrafter"/>
</dbReference>
<keyword evidence="4 6" id="KW-0450">Lipoyl</keyword>
<evidence type="ECO:0000313" key="10">
    <source>
        <dbReference type="EMBL" id="KOS57600.1"/>
    </source>
</evidence>
<dbReference type="PATRIC" id="fig|1441923.3.peg.839"/>
<evidence type="ECO:0000256" key="4">
    <source>
        <dbReference type="ARBA" id="ARBA00022823"/>
    </source>
</evidence>
<dbReference type="InterPro" id="IPR000089">
    <property type="entry name" value="Biotin_lipoyl"/>
</dbReference>
<dbReference type="Gene3D" id="4.10.320.10">
    <property type="entry name" value="E3-binding domain"/>
    <property type="match status" value="1"/>
</dbReference>
<dbReference type="Gene3D" id="3.30.559.10">
    <property type="entry name" value="Chloramphenicol acetyltransferase-like domain"/>
    <property type="match status" value="1"/>
</dbReference>
<dbReference type="GO" id="GO:0005737">
    <property type="term" value="C:cytoplasm"/>
    <property type="evidence" value="ECO:0007669"/>
    <property type="project" value="TreeGrafter"/>
</dbReference>
<organism evidence="10 11">
    <name type="scientific">Rhodococcus rhodochrous KG-21</name>
    <dbReference type="NCBI Taxonomy" id="1441923"/>
    <lineage>
        <taxon>Bacteria</taxon>
        <taxon>Bacillati</taxon>
        <taxon>Actinomycetota</taxon>
        <taxon>Actinomycetes</taxon>
        <taxon>Mycobacteriales</taxon>
        <taxon>Nocardiaceae</taxon>
        <taxon>Rhodococcus</taxon>
    </lineage>
</organism>
<dbReference type="PROSITE" id="PS50968">
    <property type="entry name" value="BIOTINYL_LIPOYL"/>
    <property type="match status" value="1"/>
</dbReference>
<dbReference type="InterPro" id="IPR050743">
    <property type="entry name" value="2-oxoacid_DH_E2_comp"/>
</dbReference>
<reference evidence="11" key="2">
    <citation type="submission" date="2015-01" db="EMBL/GenBank/DDBJ databases">
        <title>Draft genome sequence of potential hydrocarbon metabolising strain of Rhodococcus rhodochrous.</title>
        <authorList>
            <person name="Aggarwal R.K."/>
            <person name="Dawar C."/>
        </authorList>
    </citation>
    <scope>NUCLEOTIDE SEQUENCE [LARGE SCALE GENOMIC DNA]</scope>
    <source>
        <strain evidence="11">KG-21</strain>
    </source>
</reference>
<evidence type="ECO:0000256" key="7">
    <source>
        <dbReference type="SAM" id="MobiDB-lite"/>
    </source>
</evidence>
<keyword evidence="3 6" id="KW-0808">Transferase</keyword>
<dbReference type="InterPro" id="IPR011053">
    <property type="entry name" value="Single_hybrid_motif"/>
</dbReference>
<gene>
    <name evidence="10" type="ORF">Z051_03760</name>
</gene>
<evidence type="ECO:0000256" key="2">
    <source>
        <dbReference type="ARBA" id="ARBA00007317"/>
    </source>
</evidence>
<feature type="region of interest" description="Disordered" evidence="7">
    <location>
        <begin position="164"/>
        <end position="200"/>
    </location>
</feature>
<keyword evidence="5 6" id="KW-0012">Acyltransferase</keyword>
<comment type="caution">
    <text evidence="10">The sequence shown here is derived from an EMBL/GenBank/DDBJ whole genome shotgun (WGS) entry which is preliminary data.</text>
</comment>
<dbReference type="FunFam" id="3.30.559.10:FF:000007">
    <property type="entry name" value="Dihydrolipoamide acetyltransferase component of pyruvate dehydrogenase complex"/>
    <property type="match status" value="1"/>
</dbReference>
<dbReference type="SUPFAM" id="SSF47005">
    <property type="entry name" value="Peripheral subunit-binding domain of 2-oxo acid dehydrogenase complex"/>
    <property type="match status" value="1"/>
</dbReference>
<dbReference type="SUPFAM" id="SSF51230">
    <property type="entry name" value="Single hybrid motif"/>
    <property type="match status" value="1"/>
</dbReference>
<dbReference type="RefSeq" id="WP_081005083.1">
    <property type="nucleotide sequence ID" value="NZ_AZYO01000004.1"/>
</dbReference>
<dbReference type="InterPro" id="IPR004167">
    <property type="entry name" value="PSBD"/>
</dbReference>
<proteinExistence type="inferred from homology"/>
<dbReference type="EMBL" id="AZYO01000004">
    <property type="protein sequence ID" value="KOS57600.1"/>
    <property type="molecule type" value="Genomic_DNA"/>
</dbReference>
<sequence length="427" mass="45386">MSKPSQFHMPDVGEGIAEAEIIEWLVTEGDLVTEDQPIVVVETDKSQVELPSPFAGEVREIHSKAGDIVPVGHVLVTVGGERTITDARSPHAAVAAVASAGPGPAASTANAEPVSTVEVPRPLRPLASPSTRRLATRLGIELAQVIGTGPRGRIQATDVRDFADNENRGSVGTAVTAESRASAPATTGAARPDQKPRRETTVVPVRGLRRQIAKSMTESLQIPHVTEFREIDATELLSARASLKPYLEREGIKLSVLPFLVKATVRALTLHPSFNATFDAEREELTQYGSVNVGIATATPDGLIVPVLRDTESFGVRGLAVEIDRVAELARTRKARPDELGGAGFTVTNFGSFGTWLGTPVIRHPEVAIAGFGRITERVIPVDGVPAVRPVLPIVVATDHRINDGADLGAFVTDIAEALSQPYLLLE</sequence>
<dbReference type="Pfam" id="PF02817">
    <property type="entry name" value="E3_binding"/>
    <property type="match status" value="1"/>
</dbReference>
<dbReference type="PROSITE" id="PS00189">
    <property type="entry name" value="LIPOYL"/>
    <property type="match status" value="1"/>
</dbReference>
<accession>A0A0M9WQB4</accession>
<dbReference type="PANTHER" id="PTHR43178:SF5">
    <property type="entry name" value="LIPOAMIDE ACYLTRANSFERASE COMPONENT OF BRANCHED-CHAIN ALPHA-KETO ACID DEHYDROGENASE COMPLEX, MITOCHONDRIAL"/>
    <property type="match status" value="1"/>
</dbReference>
<comment type="similarity">
    <text evidence="2 6">Belongs to the 2-oxoacid dehydrogenase family.</text>
</comment>
<evidence type="ECO:0000256" key="1">
    <source>
        <dbReference type="ARBA" id="ARBA00001938"/>
    </source>
</evidence>
<dbReference type="Proteomes" id="UP000037712">
    <property type="component" value="Unassembled WGS sequence"/>
</dbReference>
<feature type="domain" description="Lipoyl-binding" evidence="8">
    <location>
        <begin position="4"/>
        <end position="79"/>
    </location>
</feature>
<comment type="cofactor">
    <cofactor evidence="1 6">
        <name>(R)-lipoate</name>
        <dbReference type="ChEBI" id="CHEBI:83088"/>
    </cofactor>
</comment>
<evidence type="ECO:0000259" key="9">
    <source>
        <dbReference type="PROSITE" id="PS51826"/>
    </source>
</evidence>
<evidence type="ECO:0000256" key="6">
    <source>
        <dbReference type="RuleBase" id="RU003423"/>
    </source>
</evidence>
<dbReference type="Pfam" id="PF00364">
    <property type="entry name" value="Biotin_lipoyl"/>
    <property type="match status" value="1"/>
</dbReference>
<feature type="region of interest" description="Disordered" evidence="7">
    <location>
        <begin position="101"/>
        <end position="127"/>
    </location>
</feature>
<name>A0A0M9WQB4_RHORH</name>
<dbReference type="InterPro" id="IPR023213">
    <property type="entry name" value="CAT-like_dom_sf"/>
</dbReference>
<dbReference type="InterPro" id="IPR001078">
    <property type="entry name" value="2-oxoacid_DH_actylTfrase"/>
</dbReference>
<dbReference type="Pfam" id="PF00198">
    <property type="entry name" value="2-oxoacid_dh"/>
    <property type="match status" value="1"/>
</dbReference>
<evidence type="ECO:0000256" key="5">
    <source>
        <dbReference type="ARBA" id="ARBA00023315"/>
    </source>
</evidence>
<feature type="domain" description="Peripheral subunit-binding (PSBD)" evidence="9">
    <location>
        <begin position="126"/>
        <end position="163"/>
    </location>
</feature>
<dbReference type="GO" id="GO:0031405">
    <property type="term" value="F:lipoic acid binding"/>
    <property type="evidence" value="ECO:0007669"/>
    <property type="project" value="TreeGrafter"/>
</dbReference>
<dbReference type="PROSITE" id="PS51826">
    <property type="entry name" value="PSBD"/>
    <property type="match status" value="1"/>
</dbReference>
<evidence type="ECO:0000313" key="11">
    <source>
        <dbReference type="Proteomes" id="UP000037712"/>
    </source>
</evidence>
<dbReference type="AlphaFoldDB" id="A0A0M9WQB4"/>
<evidence type="ECO:0000256" key="3">
    <source>
        <dbReference type="ARBA" id="ARBA00022679"/>
    </source>
</evidence>
<dbReference type="SUPFAM" id="SSF52777">
    <property type="entry name" value="CoA-dependent acyltransferases"/>
    <property type="match status" value="1"/>
</dbReference>
<dbReference type="EC" id="2.3.1.-" evidence="6"/>
<reference evidence="10 11" key="1">
    <citation type="journal article" date="2015" name="Genome Announc.">
        <title>Draft Genome Sequence of Rhodococcus rhodochrous Strain KG-21, a Soil Isolate from Oil Fields of Krishna-Godavari Basin, India.</title>
        <authorList>
            <person name="Dawar C."/>
            <person name="Aggarwal R.K."/>
        </authorList>
    </citation>
    <scope>NUCLEOTIDE SEQUENCE [LARGE SCALE GENOMIC DNA]</scope>
    <source>
        <strain evidence="10 11">KG-21</strain>
    </source>
</reference>
<protein>
    <recommendedName>
        <fullName evidence="6">Dihydrolipoamide acetyltransferase component of pyruvate dehydrogenase complex</fullName>
        <ecNumber evidence="6">2.3.1.-</ecNumber>
    </recommendedName>
</protein>